<dbReference type="Proteomes" id="UP000290218">
    <property type="component" value="Unassembled WGS sequence"/>
</dbReference>
<dbReference type="SUPFAM" id="SSF82866">
    <property type="entry name" value="Multidrug efflux transporter AcrB transmembrane domain"/>
    <property type="match status" value="2"/>
</dbReference>
<comment type="caution">
    <text evidence="9">The sequence shown here is derived from an EMBL/GenBank/DDBJ whole genome shotgun (WGS) entry which is preliminary data.</text>
</comment>
<evidence type="ECO:0000256" key="8">
    <source>
        <dbReference type="SAM" id="Phobius"/>
    </source>
</evidence>
<keyword evidence="7 8" id="KW-0472">Membrane</keyword>
<gene>
    <name evidence="9" type="ORF">ESB00_01945</name>
</gene>
<dbReference type="GO" id="GO:0042910">
    <property type="term" value="F:xenobiotic transmembrane transporter activity"/>
    <property type="evidence" value="ECO:0007669"/>
    <property type="project" value="TreeGrafter"/>
</dbReference>
<dbReference type="Gene3D" id="3.30.2090.10">
    <property type="entry name" value="Multidrug efflux transporter AcrB TolC docking domain, DN and DC subdomains"/>
    <property type="match status" value="2"/>
</dbReference>
<keyword evidence="6 8" id="KW-1133">Transmembrane helix</keyword>
<evidence type="ECO:0000256" key="6">
    <source>
        <dbReference type="ARBA" id="ARBA00022989"/>
    </source>
</evidence>
<dbReference type="SUPFAM" id="SSF82693">
    <property type="entry name" value="Multidrug efflux transporter AcrB pore domain, PN1, PN2, PC1 and PC2 subdomains"/>
    <property type="match status" value="2"/>
</dbReference>
<dbReference type="InterPro" id="IPR004763">
    <property type="entry name" value="CusA-like"/>
</dbReference>
<dbReference type="AlphaFoldDB" id="A0A4Q1C7F3"/>
<feature type="transmembrane region" description="Helical" evidence="8">
    <location>
        <begin position="1000"/>
        <end position="1016"/>
    </location>
</feature>
<keyword evidence="4" id="KW-1003">Cell membrane</keyword>
<feature type="transmembrane region" description="Helical" evidence="8">
    <location>
        <begin position="889"/>
        <end position="908"/>
    </location>
</feature>
<dbReference type="Gene3D" id="3.30.70.1430">
    <property type="entry name" value="Multidrug efflux transporter AcrB pore domain"/>
    <property type="match status" value="2"/>
</dbReference>
<dbReference type="Gene3D" id="3.30.70.1320">
    <property type="entry name" value="Multidrug efflux transporter AcrB pore domain like"/>
    <property type="match status" value="1"/>
</dbReference>
<dbReference type="PANTHER" id="PTHR32063">
    <property type="match status" value="1"/>
</dbReference>
<keyword evidence="10" id="KW-1185">Reference proteome</keyword>
<accession>A0A4Q1C7F3</accession>
<dbReference type="Gene3D" id="3.30.70.1440">
    <property type="entry name" value="Multidrug efflux transporter AcrB pore domain"/>
    <property type="match status" value="1"/>
</dbReference>
<feature type="transmembrane region" description="Helical" evidence="8">
    <location>
        <begin position="481"/>
        <end position="502"/>
    </location>
</feature>
<dbReference type="GO" id="GO:0008324">
    <property type="term" value="F:monoatomic cation transmembrane transporter activity"/>
    <property type="evidence" value="ECO:0007669"/>
    <property type="project" value="InterPro"/>
</dbReference>
<feature type="transmembrane region" description="Helical" evidence="8">
    <location>
        <begin position="361"/>
        <end position="378"/>
    </location>
</feature>
<feature type="transmembrane region" description="Helical" evidence="8">
    <location>
        <begin position="447"/>
        <end position="466"/>
    </location>
</feature>
<dbReference type="GO" id="GO:0005886">
    <property type="term" value="C:plasma membrane"/>
    <property type="evidence" value="ECO:0007669"/>
    <property type="project" value="UniProtKB-SubCell"/>
</dbReference>
<evidence type="ECO:0000256" key="3">
    <source>
        <dbReference type="ARBA" id="ARBA00022448"/>
    </source>
</evidence>
<dbReference type="PANTHER" id="PTHR32063:SF19">
    <property type="entry name" value="CATION EFFLUX SYSTEM PROTEIN CUSA"/>
    <property type="match status" value="1"/>
</dbReference>
<keyword evidence="5 8" id="KW-0812">Transmembrane</keyword>
<comment type="similarity">
    <text evidence="2">Belongs to the resistance-nodulation-cell division (RND) (TC 2.A.6) family.</text>
</comment>
<feature type="transmembrane region" description="Helical" evidence="8">
    <location>
        <begin position="1028"/>
        <end position="1054"/>
    </location>
</feature>
<dbReference type="SUPFAM" id="SSF82714">
    <property type="entry name" value="Multidrug efflux transporter AcrB TolC docking domain, DN and DC subdomains"/>
    <property type="match status" value="2"/>
</dbReference>
<evidence type="ECO:0000313" key="10">
    <source>
        <dbReference type="Proteomes" id="UP000290218"/>
    </source>
</evidence>
<dbReference type="InterPro" id="IPR027463">
    <property type="entry name" value="AcrB_DN_DC_subdom"/>
</dbReference>
<dbReference type="RefSeq" id="WP_129046046.1">
    <property type="nucleotide sequence ID" value="NZ_SDHX01000001.1"/>
</dbReference>
<feature type="transmembrane region" description="Helical" evidence="8">
    <location>
        <begin position="941"/>
        <end position="965"/>
    </location>
</feature>
<dbReference type="Pfam" id="PF00873">
    <property type="entry name" value="ACR_tran"/>
    <property type="match status" value="1"/>
</dbReference>
<dbReference type="EMBL" id="SDHX01000001">
    <property type="protein sequence ID" value="RXK54682.1"/>
    <property type="molecule type" value="Genomic_DNA"/>
</dbReference>
<evidence type="ECO:0000256" key="2">
    <source>
        <dbReference type="ARBA" id="ARBA00010942"/>
    </source>
</evidence>
<keyword evidence="3" id="KW-0813">Transport</keyword>
<dbReference type="InterPro" id="IPR001036">
    <property type="entry name" value="Acrflvin-R"/>
</dbReference>
<sequence length="1065" mass="116713">MINRLIHWSLHNRFIVIAGFLALCAWGAVALTRVPIDAIPDLSENQVIVYADWPGRSPQEVEDQITYPLSVSLQGLAGVKTVRATSMFGFSFLTVIFEDKVDTYFARTRVLERLNSLGDLLPESVVARLGPDATGLGWIYQYYLKDESGTQDLGSLRSLQDTFVRYQLAAVPGVAEVASIGGFVRQWQVEVSALKLKQYGLTLGEIMDAVAASNRNIGGRTIEENGAEYIVRGVGLVQEAGDLESVALQPRNGTPLRLRDVATVRIGGDFRRGALDVNGRQVVGGIVVMRYGENAHRVIQDVKARLAALAPGLPPGVTVEPFYDRSDLIDRAINTLKHALTEEIILVTLAHILFLFHFRSILIVTLPLPASILISFILMDRFGIPSHIMSLTGIAISIGVLVDAGIVMTENVIRHCERAEEVLKRRLTPPEVFTHTLEAATQVGRPMFFSMLVIILAFVPVFLLTGQEGKLFHPLAYTKSFALIGAVLLAVTAVPVFCTILVRGPFKPESENWLMKSLLKLYEPVLDWALVHRKTVLGLAFALLAVSCLVAFGLPRGVNARLPEAVARHTQGFGSEFMPTLEEGSLLFMPVLLPATSLTEVQRIMAWQDKIMSEHPAVASVAGKLGRAESATDPAPVEMIETTIMLKPESQWPKGTTKASIIADLSAKLMNVPGYVPGFLQPIENRILMTSTGIRAQVGVKIFGDNLDALQKKAFEVERVINRIQGATGVAPSRVQGKPYLEIAVRRDDLARYGLSVKQVYEYIETGLGGTTVGTTLKGRERWPLQVRLEESDRNDLDRLGELPLTTPSGALIQLRQVADIRRTVGPNEIASENGRLRVFVQANVTDRDLGGFVNDIKERVEREVKLDRGMTLEYSGQYEHQLRARRTLGYVFPAVIVIIFVLLVMTFRSVAEAAHVILAVPFALTGGVLLQAALGYNFSVAVWVGYIALFGTAIQTGVVMVVYLEEALAQKRATLGAAFDRSALLAAVKEGARLRLRPKVMTVATTVASLLPIFWSDRTGVEIMRPLAAPVVGGMLSSLVHILIVTPVIFAWLRERELNSAPKS</sequence>
<evidence type="ECO:0000313" key="9">
    <source>
        <dbReference type="EMBL" id="RXK54682.1"/>
    </source>
</evidence>
<dbReference type="OrthoDB" id="9757876at2"/>
<name>A0A4Q1C7F3_9BACT</name>
<protein>
    <submittedName>
        <fullName evidence="9">Efflux RND transporter permease subunit</fullName>
    </submittedName>
</protein>
<organism evidence="9 10">
    <name type="scientific">Oleiharenicola lentus</name>
    <dbReference type="NCBI Taxonomy" id="2508720"/>
    <lineage>
        <taxon>Bacteria</taxon>
        <taxon>Pseudomonadati</taxon>
        <taxon>Verrucomicrobiota</taxon>
        <taxon>Opitutia</taxon>
        <taxon>Opitutales</taxon>
        <taxon>Opitutaceae</taxon>
        <taxon>Oleiharenicola</taxon>
    </lineage>
</organism>
<dbReference type="Gene3D" id="1.20.1640.10">
    <property type="entry name" value="Multidrug efflux transporter AcrB transmembrane domain"/>
    <property type="match status" value="2"/>
</dbReference>
<reference evidence="9 10" key="1">
    <citation type="submission" date="2019-01" db="EMBL/GenBank/DDBJ databases">
        <title>Lacunisphaera sp. strain TWA-58.</title>
        <authorList>
            <person name="Chen W.-M."/>
        </authorList>
    </citation>
    <scope>NUCLEOTIDE SEQUENCE [LARGE SCALE GENOMIC DNA]</scope>
    <source>
        <strain evidence="9 10">TWA-58</strain>
    </source>
</reference>
<dbReference type="NCBIfam" id="TIGR00914">
    <property type="entry name" value="2A0601"/>
    <property type="match status" value="1"/>
</dbReference>
<evidence type="ECO:0000256" key="7">
    <source>
        <dbReference type="ARBA" id="ARBA00023136"/>
    </source>
</evidence>
<feature type="transmembrane region" description="Helical" evidence="8">
    <location>
        <begin position="384"/>
        <end position="408"/>
    </location>
</feature>
<proteinExistence type="inferred from homology"/>
<evidence type="ECO:0000256" key="5">
    <source>
        <dbReference type="ARBA" id="ARBA00022692"/>
    </source>
</evidence>
<comment type="subcellular location">
    <subcellularLocation>
        <location evidence="1">Cell membrane</location>
        <topology evidence="1">Multi-pass membrane protein</topology>
    </subcellularLocation>
</comment>
<evidence type="ECO:0000256" key="4">
    <source>
        <dbReference type="ARBA" id="ARBA00022475"/>
    </source>
</evidence>
<feature type="transmembrane region" description="Helical" evidence="8">
    <location>
        <begin position="536"/>
        <end position="554"/>
    </location>
</feature>
<evidence type="ECO:0000256" key="1">
    <source>
        <dbReference type="ARBA" id="ARBA00004651"/>
    </source>
</evidence>
<dbReference type="PRINTS" id="PR00702">
    <property type="entry name" value="ACRIFLAVINRP"/>
</dbReference>
<feature type="transmembrane region" description="Helical" evidence="8">
    <location>
        <begin position="915"/>
        <end position="935"/>
    </location>
</feature>